<dbReference type="EMBL" id="NCDQ01000303">
    <property type="protein sequence ID" value="OYX00557.1"/>
    <property type="molecule type" value="Genomic_DNA"/>
</dbReference>
<protein>
    <recommendedName>
        <fullName evidence="1">Peptidase S26 domain-containing protein</fullName>
    </recommendedName>
</protein>
<dbReference type="Proteomes" id="UP000215616">
    <property type="component" value="Unassembled WGS sequence"/>
</dbReference>
<evidence type="ECO:0000313" key="2">
    <source>
        <dbReference type="EMBL" id="OYX00557.1"/>
    </source>
</evidence>
<dbReference type="AlphaFoldDB" id="A0A258CY81"/>
<dbReference type="InterPro" id="IPR019533">
    <property type="entry name" value="Peptidase_S26"/>
</dbReference>
<feature type="domain" description="Peptidase S26" evidence="1">
    <location>
        <begin position="47"/>
        <end position="170"/>
    </location>
</feature>
<sequence>MFLTPTAPCWKPLACVLGGGAALISALSMATAGGARPLLLWNRTASEPEGLYLRQAAPVRVGALVAFPAPAAAFPYADGHMSYLRRVPVLKSVAAVSGDHVCTDDGWLVINGQVRAPILQQDRRGAVLPRWTGCRRLRDGEVFVFSDRIPNSFDSRYFGPVSRADIVGVFRPVTLSLPSLGDR</sequence>
<gene>
    <name evidence="2" type="ORF">B7Z12_15870</name>
</gene>
<comment type="caution">
    <text evidence="2">The sequence shown here is derived from an EMBL/GenBank/DDBJ whole genome shotgun (WGS) entry which is preliminary data.</text>
</comment>
<dbReference type="SUPFAM" id="SSF51306">
    <property type="entry name" value="LexA/Signal peptidase"/>
    <property type="match status" value="1"/>
</dbReference>
<dbReference type="InterPro" id="IPR036286">
    <property type="entry name" value="LexA/Signal_pep-like_sf"/>
</dbReference>
<dbReference type="GO" id="GO:0006465">
    <property type="term" value="P:signal peptide processing"/>
    <property type="evidence" value="ECO:0007669"/>
    <property type="project" value="InterPro"/>
</dbReference>
<dbReference type="Pfam" id="PF10502">
    <property type="entry name" value="Peptidase_S26"/>
    <property type="match status" value="1"/>
</dbReference>
<dbReference type="CDD" id="cd06530">
    <property type="entry name" value="S26_SPase_I"/>
    <property type="match status" value="1"/>
</dbReference>
<accession>A0A258CY81</accession>
<name>A0A258CY81_CAUVI</name>
<proteinExistence type="predicted"/>
<organism evidence="2 3">
    <name type="scientific">Caulobacter vibrioides</name>
    <name type="common">Caulobacter crescentus</name>
    <dbReference type="NCBI Taxonomy" id="155892"/>
    <lineage>
        <taxon>Bacteria</taxon>
        <taxon>Pseudomonadati</taxon>
        <taxon>Pseudomonadota</taxon>
        <taxon>Alphaproteobacteria</taxon>
        <taxon>Caulobacterales</taxon>
        <taxon>Caulobacteraceae</taxon>
        <taxon>Caulobacter</taxon>
    </lineage>
</organism>
<evidence type="ECO:0000313" key="3">
    <source>
        <dbReference type="Proteomes" id="UP000215616"/>
    </source>
</evidence>
<dbReference type="GO" id="GO:0004252">
    <property type="term" value="F:serine-type endopeptidase activity"/>
    <property type="evidence" value="ECO:0007669"/>
    <property type="project" value="InterPro"/>
</dbReference>
<dbReference type="Gene3D" id="2.10.109.10">
    <property type="entry name" value="Umud Fragment, subunit A"/>
    <property type="match status" value="1"/>
</dbReference>
<evidence type="ECO:0000259" key="1">
    <source>
        <dbReference type="Pfam" id="PF10502"/>
    </source>
</evidence>
<reference evidence="2 3" key="1">
    <citation type="submission" date="2017-03" db="EMBL/GenBank/DDBJ databases">
        <title>Lifting the veil on microbial sulfur biogeochemistry in mining wastewaters.</title>
        <authorList>
            <person name="Kantor R.S."/>
            <person name="Colenbrander Nelson T."/>
            <person name="Marshall S."/>
            <person name="Bennett D."/>
            <person name="Apte S."/>
            <person name="Camacho D."/>
            <person name="Thomas B.C."/>
            <person name="Warren L.A."/>
            <person name="Banfield J.F."/>
        </authorList>
    </citation>
    <scope>NUCLEOTIDE SEQUENCE [LARGE SCALE GENOMIC DNA]</scope>
    <source>
        <strain evidence="2">32-67-7</strain>
    </source>
</reference>